<dbReference type="GO" id="GO:0051536">
    <property type="term" value="F:iron-sulfur cluster binding"/>
    <property type="evidence" value="ECO:0007669"/>
    <property type="project" value="InterPro"/>
</dbReference>
<dbReference type="InterPro" id="IPR058240">
    <property type="entry name" value="rSAM_sf"/>
</dbReference>
<organism evidence="2 3">
    <name type="scientific">Clostridium beijerinckii</name>
    <name type="common">Clostridium MP</name>
    <dbReference type="NCBI Taxonomy" id="1520"/>
    <lineage>
        <taxon>Bacteria</taxon>
        <taxon>Bacillati</taxon>
        <taxon>Bacillota</taxon>
        <taxon>Clostridia</taxon>
        <taxon>Eubacteriales</taxon>
        <taxon>Clostridiaceae</taxon>
        <taxon>Clostridium</taxon>
    </lineage>
</organism>
<dbReference type="InterPro" id="IPR006638">
    <property type="entry name" value="Elp3/MiaA/NifB-like_rSAM"/>
</dbReference>
<dbReference type="PIRSF" id="PIRSF004954">
    <property type="entry name" value="Radical_SAM"/>
    <property type="match status" value="1"/>
</dbReference>
<comment type="caution">
    <text evidence="2">The sequence shown here is derived from an EMBL/GenBank/DDBJ whole genome shotgun (WGS) entry which is preliminary data.</text>
</comment>
<sequence>MKTDLDIEIRKEVQEYIKVLRENSNRENKKAKDSLEKVVFTEIRQSLFNGEYVDRFVIFLKGTGCSLVKEVGGCTFCGFYNATNFGEKISDASYMTQIQEVMKNPINYPVICLYNDGSMLREEEISFSVVKDMFRIFSEINSVKKIVIESKIEDITEEKLSVLRSITQKEIEIAVGFESANSVIRDLCINKSFENKIFESRLEIAKKYNINIIPLMIVKPPFLTEEEAIADYVNSLIYLDQFNLKRIDMELPTVEKGTLVYDLWINNQYKTAKLWSIIEIIKTKHNLNLKTPIYISPQNYSVKAEDFSTNCSKCNGLINDAFNQYNRNLDVSIFDNIDCDCKKKWEELISEEKQEKSIQERIVNSMNLLKNKNKSTAS</sequence>
<protein>
    <recommendedName>
        <fullName evidence="1">Elp3/MiaA/NifB-like radical SAM core domain-containing protein</fullName>
    </recommendedName>
</protein>
<dbReference type="GO" id="GO:0003824">
    <property type="term" value="F:catalytic activity"/>
    <property type="evidence" value="ECO:0007669"/>
    <property type="project" value="InterPro"/>
</dbReference>
<dbReference type="AlphaFoldDB" id="A0A9Q5CNW1"/>
<evidence type="ECO:0000313" key="2">
    <source>
        <dbReference type="EMBL" id="NRV10321.1"/>
    </source>
</evidence>
<reference evidence="2" key="1">
    <citation type="submission" date="2020-05" db="EMBL/GenBank/DDBJ databases">
        <title>Genomic insights into acetone-butanol-ethanol (ABE) fermentation by sequencing solventogenic clostridia strains.</title>
        <authorList>
            <person name="Brown S."/>
        </authorList>
    </citation>
    <scope>NUCLEOTIDE SEQUENCE</scope>
    <source>
        <strain evidence="2">DJ126</strain>
    </source>
</reference>
<evidence type="ECO:0000259" key="1">
    <source>
        <dbReference type="SMART" id="SM00729"/>
    </source>
</evidence>
<dbReference type="SUPFAM" id="SSF102114">
    <property type="entry name" value="Radical SAM enzymes"/>
    <property type="match status" value="1"/>
</dbReference>
<dbReference type="Proteomes" id="UP000821656">
    <property type="component" value="Unassembled WGS sequence"/>
</dbReference>
<name>A0A9Q5CNW1_CLOBE</name>
<dbReference type="InterPro" id="IPR005909">
    <property type="entry name" value="RaSEA"/>
</dbReference>
<dbReference type="SMART" id="SM00729">
    <property type="entry name" value="Elp3"/>
    <property type="match status" value="1"/>
</dbReference>
<evidence type="ECO:0000313" key="3">
    <source>
        <dbReference type="Proteomes" id="UP000821656"/>
    </source>
</evidence>
<dbReference type="RefSeq" id="WP_077308629.1">
    <property type="nucleotide sequence ID" value="NZ_CP016090.1"/>
</dbReference>
<proteinExistence type="predicted"/>
<feature type="domain" description="Elp3/MiaA/NifB-like radical SAM core" evidence="1">
    <location>
        <begin position="55"/>
        <end position="283"/>
    </location>
</feature>
<dbReference type="EMBL" id="JABSXK010000001">
    <property type="protein sequence ID" value="NRV10321.1"/>
    <property type="molecule type" value="Genomic_DNA"/>
</dbReference>
<gene>
    <name evidence="2" type="ORF">DFH45_003284</name>
</gene>
<accession>A0A9Q5CNW1</accession>